<feature type="region of interest" description="Disordered" evidence="1">
    <location>
        <begin position="1"/>
        <end position="32"/>
    </location>
</feature>
<keyword evidence="3" id="KW-1185">Reference proteome</keyword>
<gene>
    <name evidence="2" type="ORF">MPOR_06830</name>
</gene>
<sequence length="294" mass="31698">MHGGEPPNRRRGGEPPIGSGGDELVANGQVSSGQELSGAWNFRDVAEHTGIAPGRFFRASELSKLDEAGRSALTAYGVTDVADLRTLRELERHGAGLVPPGVDIHHLPFVETAATDGEAPHEHAFQRMMTDKPEGTSVADAAAQYMTEEYGRIAAAPLARTAVYRVVQLLGSERRVLAHCFAGKDRTGFTTAVVLEAAGVDRDAIMADYLQSNVAVPQLRESILATIRERAAEAPEILELAEARLTDAVLGVREQYLDMARRTLDDEFGSLRGFLEAAGVTDEDLARLRAALRD</sequence>
<evidence type="ECO:0000256" key="1">
    <source>
        <dbReference type="SAM" id="MobiDB-lite"/>
    </source>
</evidence>
<dbReference type="Proteomes" id="UP000466785">
    <property type="component" value="Chromosome"/>
</dbReference>
<evidence type="ECO:0000313" key="3">
    <source>
        <dbReference type="Proteomes" id="UP000466785"/>
    </source>
</evidence>
<dbReference type="AlphaFoldDB" id="A0A6N4V798"/>
<dbReference type="SUPFAM" id="SSF52799">
    <property type="entry name" value="(Phosphotyrosine protein) phosphatases II"/>
    <property type="match status" value="1"/>
</dbReference>
<dbReference type="Pfam" id="PF13350">
    <property type="entry name" value="Y_phosphatase3"/>
    <property type="match status" value="1"/>
</dbReference>
<proteinExistence type="predicted"/>
<dbReference type="InterPro" id="IPR029021">
    <property type="entry name" value="Prot-tyrosine_phosphatase-like"/>
</dbReference>
<dbReference type="EMBL" id="AP022570">
    <property type="protein sequence ID" value="BBX49657.1"/>
    <property type="molecule type" value="Genomic_DNA"/>
</dbReference>
<accession>A0A6N4V798</accession>
<reference evidence="2 3" key="1">
    <citation type="journal article" date="2019" name="Emerg. Microbes Infect.">
        <title>Comprehensive subspecies identification of 175 nontuberculous mycobacteria species based on 7547 genomic profiles.</title>
        <authorList>
            <person name="Matsumoto Y."/>
            <person name="Kinjo T."/>
            <person name="Motooka D."/>
            <person name="Nabeya D."/>
            <person name="Jung N."/>
            <person name="Uechi K."/>
            <person name="Horii T."/>
            <person name="Iida T."/>
            <person name="Fujita J."/>
            <person name="Nakamura S."/>
        </authorList>
    </citation>
    <scope>NUCLEOTIDE SEQUENCE [LARGE SCALE GENOMIC DNA]</scope>
    <source>
        <strain evidence="2 3">JCM 12603</strain>
    </source>
</reference>
<protein>
    <submittedName>
        <fullName evidence="2">Phosphotyrosine protein phosphatase</fullName>
    </submittedName>
</protein>
<evidence type="ECO:0000313" key="2">
    <source>
        <dbReference type="EMBL" id="BBX49657.1"/>
    </source>
</evidence>
<dbReference type="InterPro" id="IPR026893">
    <property type="entry name" value="Tyr/Ser_Pase_IphP-type"/>
</dbReference>
<dbReference type="KEGG" id="mpof:MPOR_06830"/>
<name>A0A6N4V798_9MYCO</name>
<dbReference type="Gene3D" id="3.90.190.10">
    <property type="entry name" value="Protein tyrosine phosphatase superfamily"/>
    <property type="match status" value="1"/>
</dbReference>
<organism evidence="2 3">
    <name type="scientific">Mycolicibacterium poriferae</name>
    <dbReference type="NCBI Taxonomy" id="39694"/>
    <lineage>
        <taxon>Bacteria</taxon>
        <taxon>Bacillati</taxon>
        <taxon>Actinomycetota</taxon>
        <taxon>Actinomycetes</taxon>
        <taxon>Mycobacteriales</taxon>
        <taxon>Mycobacteriaceae</taxon>
        <taxon>Mycolicibacterium</taxon>
    </lineage>
</organism>
<dbReference type="GO" id="GO:0004721">
    <property type="term" value="F:phosphoprotein phosphatase activity"/>
    <property type="evidence" value="ECO:0007669"/>
    <property type="project" value="InterPro"/>
</dbReference>